<evidence type="ECO:0000313" key="2">
    <source>
        <dbReference type="EMBL" id="MFC7191990.1"/>
    </source>
</evidence>
<comment type="caution">
    <text evidence="1">The sequence shown here is derived from an EMBL/GenBank/DDBJ whole genome shotgun (WGS) entry which is preliminary data.</text>
</comment>
<keyword evidence="3" id="KW-1185">Reference proteome</keyword>
<dbReference type="EMBL" id="JBHTAX010000001">
    <property type="protein sequence ID" value="MFC7191838.1"/>
    <property type="molecule type" value="Genomic_DNA"/>
</dbReference>
<gene>
    <name evidence="1" type="ORF">ACFQL7_20010</name>
    <name evidence="2" type="ORF">ACFQL7_20785</name>
</gene>
<protein>
    <submittedName>
        <fullName evidence="1">Uncharacterized protein</fullName>
    </submittedName>
</protein>
<sequence length="87" mass="9833">MSAIDSDGKIYFTEPSSGSEWSVTDDEIKKLFDEDLIITASNITSHTLWDILTTLTTERQNAVNNFVDQELKKAQKCVFLAVFEATR</sequence>
<reference evidence="1" key="3">
    <citation type="submission" date="2024-09" db="EMBL/GenBank/DDBJ databases">
        <authorList>
            <person name="Sun Q."/>
        </authorList>
    </citation>
    <scope>NUCLEOTIDE SEQUENCE</scope>
    <source>
        <strain evidence="1">NBRC 107106</strain>
    </source>
</reference>
<reference evidence="3" key="2">
    <citation type="journal article" date="2019" name="Int. J. Syst. Evol. Microbiol.">
        <title>The Global Catalogue of Microorganisms (GCM) 10K type strain sequencing project: providing services to taxonomists for standard genome sequencing and annotation.</title>
        <authorList>
            <consortium name="The Broad Institute Genomics Platform"/>
            <consortium name="The Broad Institute Genome Sequencing Center for Infectious Disease"/>
            <person name="Wu L."/>
            <person name="Ma J."/>
        </authorList>
    </citation>
    <scope>NUCLEOTIDE SEQUENCE [LARGE SCALE GENOMIC DNA]</scope>
    <source>
        <strain evidence="3">RDMS1</strain>
    </source>
</reference>
<dbReference type="RefSeq" id="WP_390206385.1">
    <property type="nucleotide sequence ID" value="NZ_JBHTAX010000001.1"/>
</dbReference>
<reference evidence="1" key="1">
    <citation type="journal article" date="2014" name="Int. J. Syst. Evol. Microbiol.">
        <title>Complete genome sequence of Corynebacterium casei LMG S-19264T (=DSM 44701T), isolated from a smear-ripened cheese.</title>
        <authorList>
            <consortium name="US DOE Joint Genome Institute (JGI-PGF)"/>
            <person name="Walter F."/>
            <person name="Albersmeier A."/>
            <person name="Kalinowski J."/>
            <person name="Ruckert C."/>
        </authorList>
    </citation>
    <scope>NUCLEOTIDE SEQUENCE [LARGE SCALE GENOMIC DNA]</scope>
    <source>
        <strain evidence="1">NBRC 107106</strain>
    </source>
</reference>
<proteinExistence type="predicted"/>
<dbReference type="Proteomes" id="UP001596417">
    <property type="component" value="Unassembled WGS sequence"/>
</dbReference>
<evidence type="ECO:0000313" key="3">
    <source>
        <dbReference type="Proteomes" id="UP001596417"/>
    </source>
</evidence>
<organism evidence="1 3">
    <name type="scientific">Halocatena marina</name>
    <dbReference type="NCBI Taxonomy" id="2934937"/>
    <lineage>
        <taxon>Archaea</taxon>
        <taxon>Methanobacteriati</taxon>
        <taxon>Methanobacteriota</taxon>
        <taxon>Stenosarchaea group</taxon>
        <taxon>Halobacteria</taxon>
        <taxon>Halobacteriales</taxon>
        <taxon>Natronomonadaceae</taxon>
        <taxon>Halocatena</taxon>
    </lineage>
</organism>
<dbReference type="EMBL" id="JBHTAX010000002">
    <property type="protein sequence ID" value="MFC7191990.1"/>
    <property type="molecule type" value="Genomic_DNA"/>
</dbReference>
<name>A0ABD5YRI1_9EURY</name>
<accession>A0ABD5YRI1</accession>
<evidence type="ECO:0000313" key="1">
    <source>
        <dbReference type="EMBL" id="MFC7191838.1"/>
    </source>
</evidence>
<dbReference type="AlphaFoldDB" id="A0ABD5YRI1"/>